<dbReference type="InterPro" id="IPR035451">
    <property type="entry name" value="Ada-like_dom_sf"/>
</dbReference>
<keyword evidence="1" id="KW-0540">Nuclease</keyword>
<dbReference type="InterPro" id="IPR035437">
    <property type="entry name" value="SNase_OB-fold_sf"/>
</dbReference>
<keyword evidence="5" id="KW-0812">Transmembrane</keyword>
<reference evidence="7" key="1">
    <citation type="submission" date="2022-12" db="EMBL/GenBank/DDBJ databases">
        <authorList>
            <person name="Bing R.G."/>
            <person name="Willard D.J."/>
            <person name="Manesh M.J.H."/>
            <person name="Laemthong T."/>
            <person name="Crosby J.R."/>
            <person name="Kelly R.M."/>
        </authorList>
    </citation>
    <scope>NUCLEOTIDE SEQUENCE</scope>
    <source>
        <strain evidence="7">DSM 8991</strain>
    </source>
</reference>
<dbReference type="Gene3D" id="3.40.10.10">
    <property type="entry name" value="DNA Methylphosphotriester Repair Domain"/>
    <property type="match status" value="1"/>
</dbReference>
<feature type="domain" description="TNase-like" evidence="6">
    <location>
        <begin position="162"/>
        <end position="302"/>
    </location>
</feature>
<evidence type="ECO:0000313" key="8">
    <source>
        <dbReference type="Proteomes" id="UP001164745"/>
    </source>
</evidence>
<gene>
    <name evidence="7" type="ORF">OTJ99_001008</name>
</gene>
<evidence type="ECO:0000256" key="3">
    <source>
        <dbReference type="ARBA" id="ARBA00022801"/>
    </source>
</evidence>
<dbReference type="PANTHER" id="PTHR12302">
    <property type="entry name" value="EBNA2 BINDING PROTEIN P100"/>
    <property type="match status" value="1"/>
</dbReference>
<keyword evidence="5" id="KW-1133">Transmembrane helix</keyword>
<keyword evidence="2" id="KW-0255">Endonuclease</keyword>
<dbReference type="Pfam" id="PF02805">
    <property type="entry name" value="Ada_Zn_binding"/>
    <property type="match status" value="1"/>
</dbReference>
<dbReference type="InterPro" id="IPR016071">
    <property type="entry name" value="Staphylococal_nuclease_OB-fold"/>
</dbReference>
<dbReference type="Proteomes" id="UP001164745">
    <property type="component" value="Chromosome"/>
</dbReference>
<sequence>MRKVLRLVYNLLPHPKQLTPVKKVLLTIYYLLCFFFLFGYLPFGIFLLALGYVIQSLSEFSEYARINKYLAKTIKTFVVSFLALFVSLSVLINSQPQTVNSPNTNVKTSALFSSLQSPVTKAVYNENTFSESHRTKQLANTTVPTATYKKESGKPVQPFPINFTKVFVTKVIDGDTIVVRLPSGKEEKVRFIGVNAPESTDRLEPYGVQASLFTEESLSNKYVYLEKDISERDKYGRLLRYIWLSPPAQINESEIRQKLFNAILVLEGYAQVATYPPDVKYTEYFLKFQREAQQKGKGLWYYQELFQTTTTKSQQYVGNTNSKKFHYPWCKWAQKISPYNRVYFQSRKEAIKAGYIPCKVCKP</sequence>
<evidence type="ECO:0000256" key="4">
    <source>
        <dbReference type="ARBA" id="ARBA00023159"/>
    </source>
</evidence>
<evidence type="ECO:0000256" key="2">
    <source>
        <dbReference type="ARBA" id="ARBA00022759"/>
    </source>
</evidence>
<dbReference type="InterPro" id="IPR004026">
    <property type="entry name" value="Ada_DNA_repair_Zn-bd"/>
</dbReference>
<feature type="transmembrane region" description="Helical" evidence="5">
    <location>
        <begin position="74"/>
        <end position="92"/>
    </location>
</feature>
<protein>
    <submittedName>
        <fullName evidence="7">Thermonuclease family protein</fullName>
    </submittedName>
</protein>
<evidence type="ECO:0000256" key="1">
    <source>
        <dbReference type="ARBA" id="ARBA00022722"/>
    </source>
</evidence>
<dbReference type="Gene3D" id="2.40.50.90">
    <property type="match status" value="1"/>
</dbReference>
<dbReference type="SUPFAM" id="SSF57884">
    <property type="entry name" value="Ada DNA repair protein, N-terminal domain (N-Ada 10)"/>
    <property type="match status" value="1"/>
</dbReference>
<keyword evidence="5" id="KW-0472">Membrane</keyword>
<dbReference type="PANTHER" id="PTHR12302:SF3">
    <property type="entry name" value="SERINE_THREONINE-PROTEIN KINASE 31"/>
    <property type="match status" value="1"/>
</dbReference>
<dbReference type="Pfam" id="PF00565">
    <property type="entry name" value="SNase"/>
    <property type="match status" value="1"/>
</dbReference>
<proteinExistence type="predicted"/>
<organism evidence="7 8">
    <name type="scientific">Caldicellulosiruptor naganoensis</name>
    <dbReference type="NCBI Taxonomy" id="29324"/>
    <lineage>
        <taxon>Bacteria</taxon>
        <taxon>Bacillati</taxon>
        <taxon>Bacillota</taxon>
        <taxon>Bacillota incertae sedis</taxon>
        <taxon>Caldicellulosiruptorales</taxon>
        <taxon>Caldicellulosiruptoraceae</taxon>
        <taxon>Caldicellulosiruptor</taxon>
    </lineage>
</organism>
<evidence type="ECO:0000313" key="7">
    <source>
        <dbReference type="EMBL" id="WAM32456.1"/>
    </source>
</evidence>
<feature type="transmembrane region" description="Helical" evidence="5">
    <location>
        <begin position="28"/>
        <end position="53"/>
    </location>
</feature>
<dbReference type="SMART" id="SM00318">
    <property type="entry name" value="SNc"/>
    <property type="match status" value="1"/>
</dbReference>
<name>A0ABY7BK58_9FIRM</name>
<evidence type="ECO:0000256" key="5">
    <source>
        <dbReference type="SAM" id="Phobius"/>
    </source>
</evidence>
<evidence type="ECO:0000259" key="6">
    <source>
        <dbReference type="PROSITE" id="PS50830"/>
    </source>
</evidence>
<keyword evidence="4" id="KW-0010">Activator</keyword>
<dbReference type="PROSITE" id="PS50830">
    <property type="entry name" value="TNASE_3"/>
    <property type="match status" value="1"/>
</dbReference>
<dbReference type="EMBL" id="CP113864">
    <property type="protein sequence ID" value="WAM32456.1"/>
    <property type="molecule type" value="Genomic_DNA"/>
</dbReference>
<dbReference type="RefSeq" id="WP_052671473.1">
    <property type="nucleotide sequence ID" value="NZ_CP113864.1"/>
</dbReference>
<keyword evidence="8" id="KW-1185">Reference proteome</keyword>
<dbReference type="SUPFAM" id="SSF50199">
    <property type="entry name" value="Staphylococcal nuclease"/>
    <property type="match status" value="1"/>
</dbReference>
<accession>A0ABY7BK58</accession>
<keyword evidence="3" id="KW-0378">Hydrolase</keyword>